<dbReference type="InterPro" id="IPR029467">
    <property type="entry name" value="Cyt_c7-like"/>
</dbReference>
<evidence type="ECO:0000259" key="2">
    <source>
        <dbReference type="Pfam" id="PF14522"/>
    </source>
</evidence>
<feature type="domain" description="Cytochrome c7-like" evidence="2">
    <location>
        <begin position="98"/>
        <end position="157"/>
    </location>
</feature>
<dbReference type="Pfam" id="PF14522">
    <property type="entry name" value="Cytochrome_C7"/>
    <property type="match status" value="2"/>
</dbReference>
<dbReference type="Proteomes" id="UP000886111">
    <property type="component" value="Unassembled WGS sequence"/>
</dbReference>
<dbReference type="CDD" id="cd08168">
    <property type="entry name" value="Cytochrom_C3"/>
    <property type="match status" value="1"/>
</dbReference>
<reference evidence="3" key="1">
    <citation type="journal article" date="2020" name="mSystems">
        <title>Genome- and Community-Level Interaction Insights into Carbon Utilization and Element Cycling Functions of Hydrothermarchaeota in Hydrothermal Sediment.</title>
        <authorList>
            <person name="Zhou Z."/>
            <person name="Liu Y."/>
            <person name="Xu W."/>
            <person name="Pan J."/>
            <person name="Luo Z.H."/>
            <person name="Li M."/>
        </authorList>
    </citation>
    <scope>NUCLEOTIDE SEQUENCE [LARGE SCALE GENOMIC DNA]</scope>
    <source>
        <strain evidence="3">HyVt-76</strain>
    </source>
</reference>
<dbReference type="InterPro" id="IPR036280">
    <property type="entry name" value="Multihaem_cyt_sf"/>
</dbReference>
<dbReference type="AlphaFoldDB" id="A0A7V5H1X3"/>
<evidence type="ECO:0000256" key="1">
    <source>
        <dbReference type="SAM" id="SignalP"/>
    </source>
</evidence>
<evidence type="ECO:0000313" key="3">
    <source>
        <dbReference type="EMBL" id="HHE54366.1"/>
    </source>
</evidence>
<feature type="chain" id="PRO_5030975278" description="Cytochrome c7-like domain-containing protein" evidence="1">
    <location>
        <begin position="22"/>
        <end position="298"/>
    </location>
</feature>
<dbReference type="EMBL" id="DRTD01000086">
    <property type="protein sequence ID" value="HHE54366.1"/>
    <property type="molecule type" value="Genomic_DNA"/>
</dbReference>
<proteinExistence type="predicted"/>
<dbReference type="PANTHER" id="PTHR39425">
    <property type="entry name" value="LIPOPROTEIN CYTOCHROME C"/>
    <property type="match status" value="1"/>
</dbReference>
<feature type="signal peptide" evidence="1">
    <location>
        <begin position="1"/>
        <end position="21"/>
    </location>
</feature>
<feature type="domain" description="Cytochrome c7-like" evidence="2">
    <location>
        <begin position="27"/>
        <end position="81"/>
    </location>
</feature>
<keyword evidence="1" id="KW-0732">Signal</keyword>
<gene>
    <name evidence="3" type="ORF">ENL21_01190</name>
</gene>
<sequence>MQKMKIILPLVLFLFISLALAQQDQIIFSHKFHVQEQEIGCLECHGKATESMNQQDVLMPEMQTCYNCHDEDETPCATCHTNPDEPAIARRVEGFKSRFPHKKHVDEEGANCLVCHKGVEVAEDSKAFHLPAKEKCNTCHAGADVVESKVKCLTCHEASLNFLPASHQLNWRKDHGQIQQLSVESCDHCHQQNYCADCHEGDNLDRQVHPLNYRFTHGLMAKGNKENCLTCHQEQAFCVDCHRSQHVMPKNHALPTWSNRIAGDGGEHAREAQIDFDNCLSCHNDAYADVVCMTCHGK</sequence>
<comment type="caution">
    <text evidence="3">The sequence shown here is derived from an EMBL/GenBank/DDBJ whole genome shotgun (WGS) entry which is preliminary data.</text>
</comment>
<protein>
    <recommendedName>
        <fullName evidence="2">Cytochrome c7-like domain-containing protein</fullName>
    </recommendedName>
</protein>
<organism evidence="3">
    <name type="scientific">Caldithrix abyssi</name>
    <dbReference type="NCBI Taxonomy" id="187145"/>
    <lineage>
        <taxon>Bacteria</taxon>
        <taxon>Pseudomonadati</taxon>
        <taxon>Calditrichota</taxon>
        <taxon>Calditrichia</taxon>
        <taxon>Calditrichales</taxon>
        <taxon>Calditrichaceae</taxon>
        <taxon>Caldithrix</taxon>
    </lineage>
</organism>
<dbReference type="PANTHER" id="PTHR39425:SF1">
    <property type="entry name" value="CYTOCHROME C7-LIKE DOMAIN-CONTAINING PROTEIN"/>
    <property type="match status" value="1"/>
</dbReference>
<dbReference type="SUPFAM" id="SSF48695">
    <property type="entry name" value="Multiheme cytochromes"/>
    <property type="match status" value="1"/>
</dbReference>
<name>A0A7V5H1X3_CALAY</name>
<dbReference type="Gene3D" id="3.90.10.10">
    <property type="entry name" value="Cytochrome C3"/>
    <property type="match status" value="3"/>
</dbReference>
<accession>A0A7V5H1X3</accession>